<proteinExistence type="predicted"/>
<keyword evidence="2" id="KW-0862">Zinc</keyword>
<dbReference type="InterPro" id="IPR001370">
    <property type="entry name" value="BIR_rpt"/>
</dbReference>
<evidence type="ECO:0000313" key="4">
    <source>
        <dbReference type="Proteomes" id="UP000886653"/>
    </source>
</evidence>
<dbReference type="GO" id="GO:0046872">
    <property type="term" value="F:metal ion binding"/>
    <property type="evidence" value="ECO:0007669"/>
    <property type="project" value="UniProtKB-KW"/>
</dbReference>
<evidence type="ECO:0000313" key="3">
    <source>
        <dbReference type="EMBL" id="KAG0152586.1"/>
    </source>
</evidence>
<reference evidence="3" key="1">
    <citation type="submission" date="2013-11" db="EMBL/GenBank/DDBJ databases">
        <title>Genome sequence of the fusiform rust pathogen reveals effectors for host alternation and coevolution with pine.</title>
        <authorList>
            <consortium name="DOE Joint Genome Institute"/>
            <person name="Smith K."/>
            <person name="Pendleton A."/>
            <person name="Kubisiak T."/>
            <person name="Anderson C."/>
            <person name="Salamov A."/>
            <person name="Aerts A."/>
            <person name="Riley R."/>
            <person name="Clum A."/>
            <person name="Lindquist E."/>
            <person name="Ence D."/>
            <person name="Campbell M."/>
            <person name="Kronenberg Z."/>
            <person name="Feau N."/>
            <person name="Dhillon B."/>
            <person name="Hamelin R."/>
            <person name="Burleigh J."/>
            <person name="Smith J."/>
            <person name="Yandell M."/>
            <person name="Nelson C."/>
            <person name="Grigoriev I."/>
            <person name="Davis J."/>
        </authorList>
    </citation>
    <scope>NUCLEOTIDE SEQUENCE</scope>
    <source>
        <strain evidence="3">G11</strain>
    </source>
</reference>
<keyword evidence="1" id="KW-0479">Metal-binding</keyword>
<name>A0A9P6TH84_9BASI</name>
<dbReference type="SMART" id="SM00238">
    <property type="entry name" value="BIR"/>
    <property type="match status" value="1"/>
</dbReference>
<evidence type="ECO:0000256" key="2">
    <source>
        <dbReference type="ARBA" id="ARBA00022833"/>
    </source>
</evidence>
<accession>A0A9P6TH84</accession>
<comment type="caution">
    <text evidence="3">The sequence shown here is derived from an EMBL/GenBank/DDBJ whole genome shotgun (WGS) entry which is preliminary data.</text>
</comment>
<dbReference type="Gene3D" id="1.10.1170.10">
    <property type="entry name" value="Inhibitor Of Apoptosis Protein (2mihbC-IAP-1), Chain A"/>
    <property type="match status" value="2"/>
</dbReference>
<dbReference type="OrthoDB" id="2196114at2759"/>
<dbReference type="Pfam" id="PF00653">
    <property type="entry name" value="BIR"/>
    <property type="match status" value="2"/>
</dbReference>
<dbReference type="PANTHER" id="PTHR46771">
    <property type="entry name" value="DETERIN"/>
    <property type="match status" value="1"/>
</dbReference>
<dbReference type="InterPro" id="IPR051190">
    <property type="entry name" value="Baculoviral_IAP"/>
</dbReference>
<dbReference type="PROSITE" id="PS50143">
    <property type="entry name" value="BIR_REPEAT_2"/>
    <property type="match status" value="2"/>
</dbReference>
<evidence type="ECO:0000256" key="1">
    <source>
        <dbReference type="ARBA" id="ARBA00022723"/>
    </source>
</evidence>
<dbReference type="AlphaFoldDB" id="A0A9P6TH84"/>
<gene>
    <name evidence="3" type="ORF">CROQUDRAFT_150729</name>
</gene>
<organism evidence="3 4">
    <name type="scientific">Cronartium quercuum f. sp. fusiforme G11</name>
    <dbReference type="NCBI Taxonomy" id="708437"/>
    <lineage>
        <taxon>Eukaryota</taxon>
        <taxon>Fungi</taxon>
        <taxon>Dikarya</taxon>
        <taxon>Basidiomycota</taxon>
        <taxon>Pucciniomycotina</taxon>
        <taxon>Pucciniomycetes</taxon>
        <taxon>Pucciniales</taxon>
        <taxon>Coleosporiaceae</taxon>
        <taxon>Cronartium</taxon>
    </lineage>
</organism>
<dbReference type="Proteomes" id="UP000886653">
    <property type="component" value="Unassembled WGS sequence"/>
</dbReference>
<dbReference type="SUPFAM" id="SSF57924">
    <property type="entry name" value="Inhibitor of apoptosis (IAP) repeat"/>
    <property type="match status" value="2"/>
</dbReference>
<protein>
    <submittedName>
        <fullName evidence="3">Uncharacterized protein</fullName>
    </submittedName>
</protein>
<dbReference type="PANTHER" id="PTHR46771:SF5">
    <property type="entry name" value="DETERIN"/>
    <property type="match status" value="1"/>
</dbReference>
<sequence length="206" mass="23415">MDIVDRPPHRPELCSHSSRVLSFKSKKTTPKALRWPHSDSFPLSPAILASAGYFHDPVESEPDRTTCWMCGESTKDWVATDDPWSVHLEWASNCPFARLAVLDRQRDTQIPAWPDVFNQPWGPTADWFPRGQVMIEARLATFCGQTGQWRHEGVEGLPTRIELARAGFHFAPNSFKKGRKLEVDDTTSCCYCRRTVSEWEAGDDPV</sequence>
<dbReference type="EMBL" id="MU167208">
    <property type="protein sequence ID" value="KAG0152586.1"/>
    <property type="molecule type" value="Genomic_DNA"/>
</dbReference>
<keyword evidence="4" id="KW-1185">Reference proteome</keyword>